<name>A0A086SX14_HAPC1</name>
<evidence type="ECO:0000256" key="1">
    <source>
        <dbReference type="ARBA" id="ARBA00004123"/>
    </source>
</evidence>
<dbReference type="PANTHER" id="PTHR47338">
    <property type="entry name" value="ZN(II)2CYS6 TRANSCRIPTION FACTOR (EUROFUNG)-RELATED"/>
    <property type="match status" value="1"/>
</dbReference>
<keyword evidence="9" id="KW-1185">Reference proteome</keyword>
<feature type="compositionally biased region" description="Polar residues" evidence="6">
    <location>
        <begin position="707"/>
        <end position="716"/>
    </location>
</feature>
<dbReference type="SMART" id="SM00066">
    <property type="entry name" value="GAL4"/>
    <property type="match status" value="2"/>
</dbReference>
<feature type="region of interest" description="Disordered" evidence="6">
    <location>
        <begin position="750"/>
        <end position="770"/>
    </location>
</feature>
<comment type="subcellular location">
    <subcellularLocation>
        <location evidence="1">Nucleus</location>
    </subcellularLocation>
</comment>
<dbReference type="PROSITE" id="PS50048">
    <property type="entry name" value="ZN2_CY6_FUNGAL_2"/>
    <property type="match status" value="2"/>
</dbReference>
<feature type="region of interest" description="Disordered" evidence="6">
    <location>
        <begin position="690"/>
        <end position="738"/>
    </location>
</feature>
<keyword evidence="5" id="KW-0539">Nucleus</keyword>
<dbReference type="Gene3D" id="4.10.240.10">
    <property type="entry name" value="Zn(2)-C6 fungal-type DNA-binding domain"/>
    <property type="match status" value="2"/>
</dbReference>
<dbReference type="GO" id="GO:0008270">
    <property type="term" value="F:zinc ion binding"/>
    <property type="evidence" value="ECO:0007669"/>
    <property type="project" value="InterPro"/>
</dbReference>
<gene>
    <name evidence="8" type="ORF">ACRE_076330</name>
</gene>
<dbReference type="OrthoDB" id="2563500at2759"/>
<feature type="compositionally biased region" description="Low complexity" evidence="6">
    <location>
        <begin position="717"/>
        <end position="736"/>
    </location>
</feature>
<dbReference type="SUPFAM" id="SSF57701">
    <property type="entry name" value="Zn2/Cys6 DNA-binding domain"/>
    <property type="match status" value="2"/>
</dbReference>
<dbReference type="GO" id="GO:0003677">
    <property type="term" value="F:DNA binding"/>
    <property type="evidence" value="ECO:0007669"/>
    <property type="project" value="InterPro"/>
</dbReference>
<dbReference type="GO" id="GO:0005634">
    <property type="term" value="C:nucleus"/>
    <property type="evidence" value="ECO:0007669"/>
    <property type="project" value="UniProtKB-SubCell"/>
</dbReference>
<dbReference type="EMBL" id="JPKY01000120">
    <property type="protein sequence ID" value="KFH41646.1"/>
    <property type="molecule type" value="Genomic_DNA"/>
</dbReference>
<dbReference type="InterPro" id="IPR050815">
    <property type="entry name" value="TF_fung"/>
</dbReference>
<proteinExistence type="predicted"/>
<dbReference type="Proteomes" id="UP000029964">
    <property type="component" value="Unassembled WGS sequence"/>
</dbReference>
<dbReference type="CDD" id="cd00067">
    <property type="entry name" value="GAL4"/>
    <property type="match status" value="2"/>
</dbReference>
<dbReference type="PROSITE" id="PS00463">
    <property type="entry name" value="ZN2_CY6_FUNGAL_1"/>
    <property type="match status" value="1"/>
</dbReference>
<feature type="domain" description="Zn(2)-C6 fungal-type" evidence="7">
    <location>
        <begin position="77"/>
        <end position="107"/>
    </location>
</feature>
<keyword evidence="4" id="KW-0804">Transcription</keyword>
<evidence type="ECO:0000256" key="4">
    <source>
        <dbReference type="ARBA" id="ARBA00023163"/>
    </source>
</evidence>
<dbReference type="STRING" id="857340.A0A086SX14"/>
<evidence type="ECO:0000256" key="6">
    <source>
        <dbReference type="SAM" id="MobiDB-lite"/>
    </source>
</evidence>
<reference evidence="9" key="1">
    <citation type="journal article" date="2014" name="Genome Announc.">
        <title>Genome sequence and annotation of Acremonium chrysogenum, producer of the beta-lactam antibiotic cephalosporin C.</title>
        <authorList>
            <person name="Terfehr D."/>
            <person name="Dahlmann T.A."/>
            <person name="Specht T."/>
            <person name="Zadra I."/>
            <person name="Kuernsteiner H."/>
            <person name="Kueck U."/>
        </authorList>
    </citation>
    <scope>NUCLEOTIDE SEQUENCE [LARGE SCALE GENOMIC DNA]</scope>
    <source>
        <strain evidence="9">ATCC 11550 / CBS 779.69 / DSM 880 / IAM 14645 / JCM 23072 / IMI 49137</strain>
    </source>
</reference>
<evidence type="ECO:0000256" key="3">
    <source>
        <dbReference type="ARBA" id="ARBA00023015"/>
    </source>
</evidence>
<feature type="region of interest" description="Disordered" evidence="6">
    <location>
        <begin position="40"/>
        <end position="67"/>
    </location>
</feature>
<dbReference type="SMART" id="SM00906">
    <property type="entry name" value="Fungal_trans"/>
    <property type="match status" value="1"/>
</dbReference>
<accession>A0A086SX14</accession>
<protein>
    <submittedName>
        <fullName evidence="8">Putative transcriptional regulatory protein-like protein</fullName>
    </submittedName>
</protein>
<evidence type="ECO:0000256" key="2">
    <source>
        <dbReference type="ARBA" id="ARBA00022723"/>
    </source>
</evidence>
<evidence type="ECO:0000259" key="7">
    <source>
        <dbReference type="PROSITE" id="PS50048"/>
    </source>
</evidence>
<dbReference type="Pfam" id="PF04082">
    <property type="entry name" value="Fungal_trans"/>
    <property type="match status" value="1"/>
</dbReference>
<sequence>MGCRVCRARKVKCDGRPNGCRNCERLQLDCVGDNGTTISSTTASSSSSLTSPTTTATSPSSPPSSLASLRKIRTYRSCTSCRLSKTKCNGDRPLCSRCAAKKLDCVYDGGSAPRWTRSLKQSVKKEGDGEVAPETTSPLVNGTRGESSVRMGSSAEQTQVSGVTPGTAHGFFFESSDTLSWLLSPELPAPRHIRRLVEHYFANIHPIRCFAFVHKPSFMRQLDSGFHSDDDSALLHVICAHGAKFHALSLHQFDQVPSPALLRAAGNQWAKKAETILLSNYGMISVPRLMTAILLYDFRFRLGEYNQALMLSGLAIRMAQALKLNTEYSSDIMCTEGDSSSPSVAARESRRRLMWACYVLDAWTGSGPDQLTMLREGDIKIQLPCNERNFGLRISSVTETLGVGHVLQFLPPATVPPKPAGNMGIMAYYIRIVTLWKRIVKYINNPDAGPCPGPWLPESEFASLDADMSLWRRELPDFVEYSPDTIYARLDSNQLGGLMLIHCTYHHNYLELYKVSMPELFRPRATSTPSSFPPEHSEMLQALQADCYFHARQIARLVAEAAEHGARLLSDSLLPFFLYDSSRVMLYYVARLLDPERVDAVERVGEAVQAVQANVGLLRTMAPLFPISGSFAVTVERWLHKFRQGSRDILGAGRSSEDMTSIQDVEMSSYAITTPAKAVSEFALAPITSHRPSHTYPASERPFDRPSSLSRRTSWTPANESTAASNSPSSRSGATGAWDHASAAHQLVGLSRRTTTPPGSTSSTTTTTTTAAGVGVKRRAVICEALDLDDLQSFLSWDMHGLMDLGDTVSVSGYETEGLGTSLSSPPEWASAV</sequence>
<comment type="caution">
    <text evidence="8">The sequence shown here is derived from an EMBL/GenBank/DDBJ whole genome shotgun (WGS) entry which is preliminary data.</text>
</comment>
<dbReference type="PANTHER" id="PTHR47338:SF7">
    <property type="entry name" value="ZN(II)2CYS6 TRANSCRIPTION FACTOR (EUROFUNG)"/>
    <property type="match status" value="1"/>
</dbReference>
<feature type="compositionally biased region" description="Polar residues" evidence="6">
    <location>
        <begin position="134"/>
        <end position="160"/>
    </location>
</feature>
<keyword evidence="2" id="KW-0479">Metal-binding</keyword>
<dbReference type="Pfam" id="PF00172">
    <property type="entry name" value="Zn_clus"/>
    <property type="match status" value="2"/>
</dbReference>
<organism evidence="8 9">
    <name type="scientific">Hapsidospora chrysogenum (strain ATCC 11550 / CBS 779.69 / DSM 880 / IAM 14645 / JCM 23072 / IMI 49137)</name>
    <name type="common">Acremonium chrysogenum</name>
    <dbReference type="NCBI Taxonomy" id="857340"/>
    <lineage>
        <taxon>Eukaryota</taxon>
        <taxon>Fungi</taxon>
        <taxon>Dikarya</taxon>
        <taxon>Ascomycota</taxon>
        <taxon>Pezizomycotina</taxon>
        <taxon>Sordariomycetes</taxon>
        <taxon>Hypocreomycetidae</taxon>
        <taxon>Hypocreales</taxon>
        <taxon>Bionectriaceae</taxon>
        <taxon>Hapsidospora</taxon>
    </lineage>
</organism>
<dbReference type="InterPro" id="IPR007219">
    <property type="entry name" value="XnlR_reg_dom"/>
</dbReference>
<dbReference type="InterPro" id="IPR001138">
    <property type="entry name" value="Zn2Cys6_DnaBD"/>
</dbReference>
<feature type="domain" description="Zn(2)-C6 fungal-type" evidence="7">
    <location>
        <begin position="2"/>
        <end position="31"/>
    </location>
</feature>
<dbReference type="HOGENOM" id="CLU_008241_0_0_1"/>
<dbReference type="GO" id="GO:0006351">
    <property type="term" value="P:DNA-templated transcription"/>
    <property type="evidence" value="ECO:0007669"/>
    <property type="project" value="InterPro"/>
</dbReference>
<dbReference type="InterPro" id="IPR036864">
    <property type="entry name" value="Zn2-C6_fun-type_DNA-bd_sf"/>
</dbReference>
<dbReference type="CDD" id="cd12148">
    <property type="entry name" value="fungal_TF_MHR"/>
    <property type="match status" value="1"/>
</dbReference>
<evidence type="ECO:0000313" key="8">
    <source>
        <dbReference type="EMBL" id="KFH41646.1"/>
    </source>
</evidence>
<evidence type="ECO:0000256" key="5">
    <source>
        <dbReference type="ARBA" id="ARBA00023242"/>
    </source>
</evidence>
<dbReference type="GO" id="GO:0000981">
    <property type="term" value="F:DNA-binding transcription factor activity, RNA polymerase II-specific"/>
    <property type="evidence" value="ECO:0007669"/>
    <property type="project" value="InterPro"/>
</dbReference>
<keyword evidence="3" id="KW-0805">Transcription regulation</keyword>
<dbReference type="AlphaFoldDB" id="A0A086SX14"/>
<feature type="region of interest" description="Disordered" evidence="6">
    <location>
        <begin position="121"/>
        <end position="160"/>
    </location>
</feature>
<feature type="compositionally biased region" description="Low complexity" evidence="6">
    <location>
        <begin position="751"/>
        <end position="770"/>
    </location>
</feature>
<evidence type="ECO:0000313" key="9">
    <source>
        <dbReference type="Proteomes" id="UP000029964"/>
    </source>
</evidence>